<dbReference type="GO" id="GO:0008175">
    <property type="term" value="F:tRNA methyltransferase activity"/>
    <property type="evidence" value="ECO:0007669"/>
    <property type="project" value="TreeGrafter"/>
</dbReference>
<evidence type="ECO:0000256" key="4">
    <source>
        <dbReference type="ARBA" id="ARBA00012155"/>
    </source>
</evidence>
<dbReference type="Gene3D" id="2.60.120.650">
    <property type="entry name" value="Cupin"/>
    <property type="match status" value="1"/>
</dbReference>
<evidence type="ECO:0000313" key="18">
    <source>
        <dbReference type="Proteomes" id="UP000029964"/>
    </source>
</evidence>
<evidence type="ECO:0000256" key="10">
    <source>
        <dbReference type="ARBA" id="ARBA00022694"/>
    </source>
</evidence>
<evidence type="ECO:0000256" key="15">
    <source>
        <dbReference type="ARBA" id="ARBA00049250"/>
    </source>
</evidence>
<protein>
    <recommendedName>
        <fullName evidence="6">tRNA wybutosine-synthesizing protein 4</fullName>
        <ecNumber evidence="5">2.1.1.290</ecNumber>
        <ecNumber evidence="4">2.3.1.231</ecNumber>
    </recommendedName>
    <alternativeName>
        <fullName evidence="13">Leucine carboxyl methyltransferase 2</fullName>
    </alternativeName>
    <alternativeName>
        <fullName evidence="14">tRNA(Phe) (7-(3-amino-3-(methoxycarbonyl)propyl)wyosine(37)-N)-methoxycarbonyltransferase</fullName>
    </alternativeName>
    <alternativeName>
        <fullName evidence="12">tRNA(Phe) (7-(3-amino-3-carboxypropyl)wyosine(37)-O)-methyltransferase</fullName>
    </alternativeName>
</protein>
<comment type="caution">
    <text evidence="17">The sequence shown here is derived from an EMBL/GenBank/DDBJ whole genome shotgun (WGS) entry which is preliminary data.</text>
</comment>
<dbReference type="InterPro" id="IPR015915">
    <property type="entry name" value="Kelch-typ_b-propeller"/>
</dbReference>
<dbReference type="Gene3D" id="6.10.140.1470">
    <property type="match status" value="1"/>
</dbReference>
<dbReference type="InterPro" id="IPR029063">
    <property type="entry name" value="SAM-dependent_MTases_sf"/>
</dbReference>
<evidence type="ECO:0000259" key="16">
    <source>
        <dbReference type="PROSITE" id="PS51184"/>
    </source>
</evidence>
<keyword evidence="18" id="KW-1185">Reference proteome</keyword>
<evidence type="ECO:0000256" key="3">
    <source>
        <dbReference type="ARBA" id="ARBA00010703"/>
    </source>
</evidence>
<dbReference type="EMBL" id="JPKY01000052">
    <property type="protein sequence ID" value="KFH44222.1"/>
    <property type="molecule type" value="Genomic_DNA"/>
</dbReference>
<evidence type="ECO:0000256" key="1">
    <source>
        <dbReference type="ARBA" id="ARBA00001806"/>
    </source>
</evidence>
<dbReference type="SUPFAM" id="SSF51197">
    <property type="entry name" value="Clavaminate synthase-like"/>
    <property type="match status" value="1"/>
</dbReference>
<dbReference type="Gene3D" id="2.120.10.80">
    <property type="entry name" value="Kelch-type beta propeller"/>
    <property type="match status" value="1"/>
</dbReference>
<evidence type="ECO:0000256" key="6">
    <source>
        <dbReference type="ARBA" id="ARBA00018045"/>
    </source>
</evidence>
<accession>A0A086T4E0</accession>
<proteinExistence type="inferred from homology"/>
<dbReference type="InterPro" id="IPR003347">
    <property type="entry name" value="JmjC_dom"/>
</dbReference>
<dbReference type="UniPathway" id="UPA00375"/>
<dbReference type="AlphaFoldDB" id="A0A086T4E0"/>
<dbReference type="PROSITE" id="PS51184">
    <property type="entry name" value="JMJC"/>
    <property type="match status" value="1"/>
</dbReference>
<dbReference type="FunFam" id="2.60.120.650:FF:000043">
    <property type="entry name" value="tRNA wybutosine-synthesizing protein 4"/>
    <property type="match status" value="1"/>
</dbReference>
<reference evidence="18" key="1">
    <citation type="journal article" date="2014" name="Genome Announc.">
        <title>Genome sequence and annotation of Acremonium chrysogenum, producer of the beta-lactam antibiotic cephalosporin C.</title>
        <authorList>
            <person name="Terfehr D."/>
            <person name="Dahlmann T.A."/>
            <person name="Specht T."/>
            <person name="Zadra I."/>
            <person name="Kuernsteiner H."/>
            <person name="Kueck U."/>
        </authorList>
    </citation>
    <scope>NUCLEOTIDE SEQUENCE [LARGE SCALE GENOMIC DNA]</scope>
    <source>
        <strain evidence="18">ATCC 11550 / CBS 779.69 / DSM 880 / IAM 14645 / JCM 23072 / IMI 49137</strain>
    </source>
</reference>
<evidence type="ECO:0000256" key="9">
    <source>
        <dbReference type="ARBA" id="ARBA00022691"/>
    </source>
</evidence>
<comment type="catalytic activity">
    <reaction evidence="15">
        <text>7-[(3S)-(3-amino-3-methoxycarbonyl)propyl]wyosine(37) in tRNA(Phe) + S-adenosyl-L-methionine + CO2 = wybutosine(37) in tRNA(Phe) + S-adenosyl-L-homocysteine + 2 H(+)</text>
        <dbReference type="Rhea" id="RHEA:37119"/>
        <dbReference type="Rhea" id="RHEA-COMP:11844"/>
        <dbReference type="Rhea" id="RHEA-COMP:11847"/>
        <dbReference type="ChEBI" id="CHEBI:15378"/>
        <dbReference type="ChEBI" id="CHEBI:16526"/>
        <dbReference type="ChEBI" id="CHEBI:57856"/>
        <dbReference type="ChEBI" id="CHEBI:59789"/>
        <dbReference type="ChEBI" id="CHEBI:73544"/>
        <dbReference type="ChEBI" id="CHEBI:74275"/>
        <dbReference type="EC" id="2.3.1.231"/>
    </reaction>
</comment>
<dbReference type="SUPFAM" id="SSF117281">
    <property type="entry name" value="Kelch motif"/>
    <property type="match status" value="1"/>
</dbReference>
<dbReference type="Proteomes" id="UP000029964">
    <property type="component" value="Unassembled WGS sequence"/>
</dbReference>
<dbReference type="EC" id="2.1.1.290" evidence="5"/>
<comment type="catalytic activity">
    <reaction evidence="1">
        <text>7-[(3S)-3-amino-3-carboxypropyl]wyosine(37) in tRNA(Phe) + S-adenosyl-L-methionine = 7-[(3S)-(3-amino-3-methoxycarbonyl)propyl]wyosine(37) in tRNA(Phe) + S-adenosyl-L-homocysteine</text>
        <dbReference type="Rhea" id="RHEA:36903"/>
        <dbReference type="Rhea" id="RHEA-COMP:10379"/>
        <dbReference type="Rhea" id="RHEA-COMP:11844"/>
        <dbReference type="ChEBI" id="CHEBI:57856"/>
        <dbReference type="ChEBI" id="CHEBI:59789"/>
        <dbReference type="ChEBI" id="CHEBI:73543"/>
        <dbReference type="ChEBI" id="CHEBI:74275"/>
        <dbReference type="EC" id="2.1.1.290"/>
    </reaction>
</comment>
<keyword evidence="10" id="KW-0819">tRNA processing</keyword>
<evidence type="ECO:0000256" key="14">
    <source>
        <dbReference type="ARBA" id="ARBA00030847"/>
    </source>
</evidence>
<dbReference type="OrthoDB" id="47172at2759"/>
<evidence type="ECO:0000256" key="7">
    <source>
        <dbReference type="ARBA" id="ARBA00022603"/>
    </source>
</evidence>
<feature type="domain" description="JmjC" evidence="16">
    <location>
        <begin position="817"/>
        <end position="990"/>
    </location>
</feature>
<evidence type="ECO:0000313" key="17">
    <source>
        <dbReference type="EMBL" id="KFH44222.1"/>
    </source>
</evidence>
<evidence type="ECO:0000256" key="13">
    <source>
        <dbReference type="ARBA" id="ARBA00030231"/>
    </source>
</evidence>
<keyword evidence="9" id="KW-0949">S-adenosyl-L-methionine</keyword>
<dbReference type="Pfam" id="PF13621">
    <property type="entry name" value="Cupin_8"/>
    <property type="match status" value="1"/>
</dbReference>
<name>A0A086T4E0_HAPC1</name>
<dbReference type="EC" id="2.3.1.231" evidence="4"/>
<keyword evidence="8" id="KW-0808">Transferase</keyword>
<dbReference type="Pfam" id="PF04072">
    <property type="entry name" value="LCM"/>
    <property type="match status" value="1"/>
</dbReference>
<comment type="function">
    <text evidence="11">Probable S-adenosyl-L-methionine-dependent methyltransferase that acts as a component of the wybutosine biosynthesis pathway. Wybutosine is a hyper modified guanosine with a tricyclic base found at the 3'-position adjacent to the anticodon of eukaryotic phenylalanine tRNA. May methylate the carboxyl group of leucine residues to form alpha-leucine ester residues.</text>
</comment>
<comment type="pathway">
    <text evidence="2">tRNA modification; wybutosine-tRNA(Phe) biosynthesis.</text>
</comment>
<sequence>MPASTQPAGPARSPTLDDLIMGTNSSSIVSKRSVERLYYPDEPHYFRYFVKKPQRRAPLINRGYWLRLKAIDVVVRQFLSRPSPSNKVVVNLGCGSKDALFVDIDYPDLMQKKREIVLGTSQLRELLGPDLTLSESDKDPVLIKSPAYCQVACDLRELETLRTTLASLVPLSKSEVLFVAEVSVTYMDTLSADAVIEWASSIGKAEFCLLEQIIPQGPDHPFAKTMLKHFEKLNTPLKSVREYPTLDSQRVRFQSRGWEQVDLWDLWEAWAGDNFLSSAERSALDDIEPFDEWEELMLFGRHYFVMHARATSTPGASGSVKEESVKEESVKEEIGYYVPMLGMDMVPITHSKPIKRRFGNAFVGSTLEGEQFGYHMFGLGNDSRSDTYDLYALNKTTSPHKLPLRGPPPRMCSTLTDLGEYGLLLVGGRSSPSKAFSDCWLLSKMSQPTWTRTWDLPVPLYRHCATRLKGSSLSLIIGGRTGASGVSQDSFVFHPEKGWLKCRISGVPPEPVFGAVACNSLDRCAPKSFKGLLCGGMLQDGTISSKKYAWQLDMSGVEPSISFKVIDMEGPERDFLSVFGAEAIDLGSGAAVCGGIGEHESQQGQIIVFISPSKSRCDHVDLICVRPHAAEWPLMVGSSTVLKDKTLTVLGGGATCFSMGTYWETKSYQLDVSGLVENSHSISMDNFCQYLESPRILAKVGNEDTPAASLKKASIARVPRVTLRSLEHFEELLRDGKPVIIQDLGLGPCLESWTPEYMAERVGREKEVIVHESQGDTEKMDFNSKNFQYVMDLFGNVLERIQAGGRLYLRSLSHAKPSEAPANIDEDFPGIAQDFRLPEELDLVRRNLFSSILRITGRVNMWLHYDVSGQAQVGFSQWLIRGVYQVMANVYAQIKGSKRMILFPPSDVSHLSFAPGSSSSSLDVFGSLYSPLLSSTHPHEAKLEPGDLLLLPPMWLHTATPTSDMSVAVNVFFRDLDGVYSTGRDVYGNRDLAAYEKGRQDAARIGKSFEKLPKEIRMFYLFRIADELRAAAEGN</sequence>
<comment type="similarity">
    <text evidence="3">Belongs to the methyltransferase superfamily. LCMT family.</text>
</comment>
<dbReference type="GO" id="GO:0031591">
    <property type="term" value="P:wybutosine biosynthetic process"/>
    <property type="evidence" value="ECO:0007669"/>
    <property type="project" value="TreeGrafter"/>
</dbReference>
<gene>
    <name evidence="17" type="ORF">ACRE_049740</name>
</gene>
<dbReference type="Gene3D" id="3.40.50.150">
    <property type="entry name" value="Vaccinia Virus protein VP39"/>
    <property type="match status" value="1"/>
</dbReference>
<dbReference type="GO" id="GO:0030488">
    <property type="term" value="P:tRNA methylation"/>
    <property type="evidence" value="ECO:0007669"/>
    <property type="project" value="TreeGrafter"/>
</dbReference>
<dbReference type="SUPFAM" id="SSF53335">
    <property type="entry name" value="S-adenosyl-L-methionine-dependent methyltransferases"/>
    <property type="match status" value="1"/>
</dbReference>
<evidence type="ECO:0000256" key="5">
    <source>
        <dbReference type="ARBA" id="ARBA00012779"/>
    </source>
</evidence>
<dbReference type="InterPro" id="IPR041667">
    <property type="entry name" value="Cupin_8"/>
</dbReference>
<dbReference type="InterPro" id="IPR007213">
    <property type="entry name" value="Ppm1/Ppm2/Tcmp"/>
</dbReference>
<evidence type="ECO:0000256" key="12">
    <source>
        <dbReference type="ARBA" id="ARBA00029750"/>
    </source>
</evidence>
<evidence type="ECO:0000256" key="11">
    <source>
        <dbReference type="ARBA" id="ARBA00025588"/>
    </source>
</evidence>
<evidence type="ECO:0000256" key="2">
    <source>
        <dbReference type="ARBA" id="ARBA00004797"/>
    </source>
</evidence>
<dbReference type="HOGENOM" id="CLU_002761_1_0_1"/>
<evidence type="ECO:0000256" key="8">
    <source>
        <dbReference type="ARBA" id="ARBA00022679"/>
    </source>
</evidence>
<dbReference type="STRING" id="857340.A0A086T4E0"/>
<dbReference type="PANTHER" id="PTHR46529">
    <property type="entry name" value="TRNA WYBUTOSINE-SYNTHESIZING PROTEIN 4"/>
    <property type="match status" value="1"/>
</dbReference>
<dbReference type="PANTHER" id="PTHR46529:SF1">
    <property type="entry name" value="TRNA WYBUTOSINE-SYNTHESIZING PROTEIN 4"/>
    <property type="match status" value="1"/>
</dbReference>
<keyword evidence="7" id="KW-0489">Methyltransferase</keyword>
<organism evidence="17 18">
    <name type="scientific">Hapsidospora chrysogenum (strain ATCC 11550 / CBS 779.69 / DSM 880 / IAM 14645 / JCM 23072 / IMI 49137)</name>
    <name type="common">Acremonium chrysogenum</name>
    <dbReference type="NCBI Taxonomy" id="857340"/>
    <lineage>
        <taxon>Eukaryota</taxon>
        <taxon>Fungi</taxon>
        <taxon>Dikarya</taxon>
        <taxon>Ascomycota</taxon>
        <taxon>Pezizomycotina</taxon>
        <taxon>Sordariomycetes</taxon>
        <taxon>Hypocreomycetidae</taxon>
        <taxon>Hypocreales</taxon>
        <taxon>Bionectriaceae</taxon>
        <taxon>Hapsidospora</taxon>
    </lineage>
</organism>
<dbReference type="Pfam" id="PF13418">
    <property type="entry name" value="Beta-prop_TYW4"/>
    <property type="match status" value="1"/>
</dbReference>